<organism evidence="5 6">
    <name type="scientific">Sphagnum jensenii</name>
    <dbReference type="NCBI Taxonomy" id="128206"/>
    <lineage>
        <taxon>Eukaryota</taxon>
        <taxon>Viridiplantae</taxon>
        <taxon>Streptophyta</taxon>
        <taxon>Embryophyta</taxon>
        <taxon>Bryophyta</taxon>
        <taxon>Sphagnophytina</taxon>
        <taxon>Sphagnopsida</taxon>
        <taxon>Sphagnales</taxon>
        <taxon>Sphagnaceae</taxon>
        <taxon>Sphagnum</taxon>
    </lineage>
</organism>
<accession>A0ABP1A1W1</accession>
<feature type="transmembrane region" description="Helical" evidence="1">
    <location>
        <begin position="166"/>
        <end position="187"/>
    </location>
</feature>
<keyword evidence="1" id="KW-0472">Membrane</keyword>
<evidence type="ECO:0000256" key="1">
    <source>
        <dbReference type="SAM" id="Phobius"/>
    </source>
</evidence>
<dbReference type="PANTHER" id="PTHR33163">
    <property type="entry name" value="PROTEIN TIC 214-RELATED"/>
    <property type="match status" value="1"/>
</dbReference>
<name>A0ABP1A1W1_9BRYO</name>
<dbReference type="EMBL" id="CAXHBF010000344">
    <property type="protein sequence ID" value="CAK9855925.1"/>
    <property type="molecule type" value="Genomic_DNA"/>
</dbReference>
<evidence type="ECO:0000313" key="4">
    <source>
        <dbReference type="EMBL" id="CAK9855925.1"/>
    </source>
</evidence>
<dbReference type="Pfam" id="PF05758">
    <property type="entry name" value="Ycf1"/>
    <property type="match status" value="3"/>
</dbReference>
<dbReference type="EMBL" id="CAXHBF010000390">
    <property type="protein sequence ID" value="CAK9856069.1"/>
    <property type="molecule type" value="Genomic_DNA"/>
</dbReference>
<comment type="caution">
    <text evidence="5">The sequence shown here is derived from an EMBL/GenBank/DDBJ whole genome shotgun (WGS) entry which is preliminary data.</text>
</comment>
<keyword evidence="6" id="KW-1185">Reference proteome</keyword>
<reference evidence="5" key="1">
    <citation type="submission" date="2024-03" db="EMBL/GenBank/DDBJ databases">
        <authorList>
            <consortium name="ELIXIR-Norway"/>
            <consortium name="Elixir Norway"/>
        </authorList>
    </citation>
    <scope>NUCLEOTIDE SEQUENCE</scope>
</reference>
<keyword evidence="1" id="KW-0812">Transmembrane</keyword>
<feature type="transmembrane region" description="Helical" evidence="1">
    <location>
        <begin position="57"/>
        <end position="80"/>
    </location>
</feature>
<protein>
    <recommendedName>
        <fullName evidence="7">Translocon at the inner envelope membrane of chloroplasts 214</fullName>
    </recommendedName>
</protein>
<evidence type="ECO:0000313" key="3">
    <source>
        <dbReference type="EMBL" id="CAK9855399.1"/>
    </source>
</evidence>
<sequence length="1505" mass="180104">MITNTPLLLSVLWAPILSWINISSSLILFGLYYGFLTTLPIGPSQILSIRAFLLEGNLSGTAAVSGLIIGQLIIFLSIYYSPLYMILVKPHTVTLLVLPYILFYWYRTKDLLDYQSLRPITSISDTRVHKIFLDSFILQLLNPVLLPSPVLARLVNLFLFRHSNQFLFVTSCFFGWLSGHLLFLNSVKLLLVRVERDSPVFYLLVKRLIHRTFSIIILACCLLHLGRAPVPLLTKKVNNDEFRMNQLKVGGLSWSNRVWPTFFFDYRRWNRPLRYIENSRFSNKGLVKKQVSQYFFDICLSDGKQKIAFTALPSLSIFENDLKRYLNIPSYSFLSDDSYDEWIDTKKKRKDILYQELGNRIEALDGGFSIKNTIEKRTGFSTNEGNTLTKVYDPFLNRSFRGEMAISKSPWLLTEEIYELKKNRKLLHLSKGDNKLKFWISDQWREFGLKALYLHNKFQLQEIHKEVPRWTSKLRNDKFDVIAIGVTDIRQRKVKNLGYLIKGRDKRRKIVRRFSQQSDFRRRLVKGSMRARRRKIPVWKILQLKTHSPFFFRINERHFSFQSSFDVLNLINVRNASKDSIEIRERAISFSRNSPIAKRTRADRLAIANRWDFPLAQWGRSWLLIIQSYLRKYLVLPILIISKNIVRSLLFQIPEWNEDWNEWNKEIHIKCTYDGTEVSEKELPEQWLRDGLQIKIIYPFCLKPWRDSRFETRIRRKKKINYSFLTAWGFQTKLPFGNIKKQPSFWKPISKELKRRWKRNILSKTTQISKVYSKFFSIVNKHITLTESDTRIDKSRKNDVFGLEPNNRYEIEIGANDGIIDKLSIRSTSNSDDKISPEFGNKMKYRIPNNVHKLENRKYLRNNQIGEITKNIFFDGIESYNKFEDENEKYGRSYKEKLEHKNKLIEIQQLILRLYRINIKSIKKWPHFMRIISNGMKRKIKKNYVYFLRSSIQFVFNFKRNFILFNREIFNNSKLNTFRVTFTQQDRIINQHSDPFDEKAQNSGTKLDRRDIVTISQAYVFHKMRQIDVINKFDFEYLLRNWTSNSITKRRIKHFLEEQGILSIKEPRNLEEINWKEWLQTFNKYDTSPQIWYGIAPYQWRNGVTHHWKENKKIPFYDFDEQEKSLFFYKQQKISYRVATNPSLKQIDKFDKRYKYNILCFSYLDPKRKSEVEKLPKLRRKWEETISSSYIHKIYEYQTINYDKKNENSNYSIVNSDKERNIFFKSDFMSRLTPEFLGKNYVYGTGEMDVPDISLIKDRNKRNIRNEKSLRERERHQTIRQWRWGSKNVEKKFKELGDMASLMTLMQNKEDIVSLSAKMREDLDLFRLLFCRDTGTNQLTINSEHRLPRVLDDQILMYKMVGTPSKFRNRFERKSDLDLFDESIAHIEFIHNDEGTNINTSSLEDIILPRHRREFKILNCFYLEKTSDREAKSDRILSGKKKRDCRELIKSNWILNENRNLIIKRFLWPSFRLEDLACINRFWFNTSNGSRFTMLRIRMYAPGFY</sequence>
<feature type="transmembrane region" description="Helical" evidence="1">
    <location>
        <begin position="208"/>
        <end position="226"/>
    </location>
</feature>
<feature type="transmembrane region" description="Helical" evidence="1">
    <location>
        <begin position="86"/>
        <end position="106"/>
    </location>
</feature>
<dbReference type="PANTHER" id="PTHR33163:SF40">
    <property type="entry name" value="PROTEIN TIC 214"/>
    <property type="match status" value="1"/>
</dbReference>
<evidence type="ECO:0000313" key="6">
    <source>
        <dbReference type="Proteomes" id="UP001497522"/>
    </source>
</evidence>
<dbReference type="InterPro" id="IPR008896">
    <property type="entry name" value="TIC214"/>
</dbReference>
<evidence type="ECO:0000313" key="5">
    <source>
        <dbReference type="EMBL" id="CAK9856069.1"/>
    </source>
</evidence>
<dbReference type="Proteomes" id="UP001497522">
    <property type="component" value="Unassembled WGS sequence"/>
</dbReference>
<evidence type="ECO:0008006" key="7">
    <source>
        <dbReference type="Google" id="ProtNLM"/>
    </source>
</evidence>
<dbReference type="EMBL" id="CAXHBF010000177">
    <property type="protein sequence ID" value="CAK9855399.1"/>
    <property type="molecule type" value="Genomic_DNA"/>
</dbReference>
<gene>
    <name evidence="2" type="ORF">CSSPJE1EN2_LOCUS24782</name>
    <name evidence="3" type="ORF">CSSPJE1EN2_LOCUS25331</name>
    <name evidence="4" type="ORF">CSSPJE1EN2_LOCUS25857</name>
    <name evidence="5" type="ORF">CSSPJE1EN2_LOCUS26001</name>
</gene>
<dbReference type="EMBL" id="CAXHBF010000026">
    <property type="protein sequence ID" value="CAK9854850.1"/>
    <property type="molecule type" value="Genomic_DNA"/>
</dbReference>
<keyword evidence="1" id="KW-1133">Transmembrane helix</keyword>
<evidence type="ECO:0000313" key="2">
    <source>
        <dbReference type="EMBL" id="CAK9854850.1"/>
    </source>
</evidence>
<feature type="transmembrane region" description="Helical" evidence="1">
    <location>
        <begin position="12"/>
        <end position="36"/>
    </location>
</feature>
<proteinExistence type="predicted"/>